<evidence type="ECO:0000256" key="1">
    <source>
        <dbReference type="ARBA" id="ARBA00006243"/>
    </source>
</evidence>
<dbReference type="InterPro" id="IPR036921">
    <property type="entry name" value="PurM-like_N_sf"/>
</dbReference>
<protein>
    <recommendedName>
        <fullName evidence="5">Hydrogenase expression/formation protein HypE</fullName>
    </recommendedName>
</protein>
<dbReference type="InterPro" id="IPR016188">
    <property type="entry name" value="PurM-like_N"/>
</dbReference>
<evidence type="ECO:0000259" key="3">
    <source>
        <dbReference type="Pfam" id="PF02769"/>
    </source>
</evidence>
<dbReference type="InterPro" id="IPR010918">
    <property type="entry name" value="PurM-like_C_dom"/>
</dbReference>
<proteinExistence type="inferred from homology"/>
<dbReference type="Pfam" id="PF02769">
    <property type="entry name" value="AIRS_C"/>
    <property type="match status" value="1"/>
</dbReference>
<dbReference type="Gene3D" id="3.30.1330.10">
    <property type="entry name" value="PurM-like, N-terminal domain"/>
    <property type="match status" value="1"/>
</dbReference>
<comment type="caution">
    <text evidence="4">The sequence shown here is derived from an EMBL/GenBank/DDBJ whole genome shotgun (WGS) entry which is preliminary data.</text>
</comment>
<dbReference type="SUPFAM" id="SSF55326">
    <property type="entry name" value="PurM N-terminal domain-like"/>
    <property type="match status" value="1"/>
</dbReference>
<evidence type="ECO:0008006" key="5">
    <source>
        <dbReference type="Google" id="ProtNLM"/>
    </source>
</evidence>
<dbReference type="GO" id="GO:0051604">
    <property type="term" value="P:protein maturation"/>
    <property type="evidence" value="ECO:0007669"/>
    <property type="project" value="TreeGrafter"/>
</dbReference>
<dbReference type="Pfam" id="PF00586">
    <property type="entry name" value="AIRS"/>
    <property type="match status" value="1"/>
</dbReference>
<feature type="non-terminal residue" evidence="4">
    <location>
        <position position="1"/>
    </location>
</feature>
<accession>X0UJT3</accession>
<feature type="domain" description="PurM-like C-terminal" evidence="3">
    <location>
        <begin position="116"/>
        <end position="259"/>
    </location>
</feature>
<dbReference type="AlphaFoldDB" id="X0UJT3"/>
<gene>
    <name evidence="4" type="ORF">S01H1_44270</name>
</gene>
<dbReference type="NCBIfam" id="TIGR02124">
    <property type="entry name" value="hypE"/>
    <property type="match status" value="1"/>
</dbReference>
<feature type="domain" description="PurM-like N-terminal" evidence="2">
    <location>
        <begin position="3"/>
        <end position="86"/>
    </location>
</feature>
<dbReference type="SUPFAM" id="SSF56042">
    <property type="entry name" value="PurM C-terminal domain-like"/>
    <property type="match status" value="1"/>
</dbReference>
<name>X0UJT3_9ZZZZ</name>
<evidence type="ECO:0000313" key="4">
    <source>
        <dbReference type="EMBL" id="GAG06059.1"/>
    </source>
</evidence>
<feature type="non-terminal residue" evidence="4">
    <location>
        <position position="264"/>
    </location>
</feature>
<comment type="similarity">
    <text evidence="1">Belongs to the HypE family.</text>
</comment>
<dbReference type="InterPro" id="IPR011854">
    <property type="entry name" value="HypE"/>
</dbReference>
<sequence length="264" mass="28066">FPGGDIGTLSVAGTINDIAVMGAEPLALALGIVMEDGLDQETLDKVMSSISEMSNKTEVPIMTGDTKVVEKGAIDQLMVTTACVGIRSKALDTNISVIKKNRDFQERWIRDSNLRHGDKIIVSGTMGDHGIAVLSFREGYGFESDIVSDVQPLNGMIKTAMMIGGIVSMKDPTRGGLANTLNEFSEKSVVGIVIEEEMIPLDPSVRSACEMLGLDPLEIGNEGKVVIGVVAEKADEVLECLRDTPEGKQAAMIGEASKDIKGVV</sequence>
<evidence type="ECO:0000259" key="2">
    <source>
        <dbReference type="Pfam" id="PF00586"/>
    </source>
</evidence>
<dbReference type="Gene3D" id="3.90.650.10">
    <property type="entry name" value="PurM-like C-terminal domain"/>
    <property type="match status" value="1"/>
</dbReference>
<dbReference type="PANTHER" id="PTHR30303">
    <property type="entry name" value="HYDROGENASE ISOENZYMES FORMATION PROTEIN HYPE"/>
    <property type="match status" value="1"/>
</dbReference>
<dbReference type="InterPro" id="IPR036676">
    <property type="entry name" value="PurM-like_C_sf"/>
</dbReference>
<reference evidence="4" key="1">
    <citation type="journal article" date="2014" name="Front. Microbiol.">
        <title>High frequency of phylogenetically diverse reductive dehalogenase-homologous genes in deep subseafloor sedimentary metagenomes.</title>
        <authorList>
            <person name="Kawai M."/>
            <person name="Futagami T."/>
            <person name="Toyoda A."/>
            <person name="Takaki Y."/>
            <person name="Nishi S."/>
            <person name="Hori S."/>
            <person name="Arai W."/>
            <person name="Tsubouchi T."/>
            <person name="Morono Y."/>
            <person name="Uchiyama I."/>
            <person name="Ito T."/>
            <person name="Fujiyama A."/>
            <person name="Inagaki F."/>
            <person name="Takami H."/>
        </authorList>
    </citation>
    <scope>NUCLEOTIDE SEQUENCE</scope>
    <source>
        <strain evidence="4">Expedition CK06-06</strain>
    </source>
</reference>
<dbReference type="PANTHER" id="PTHR30303:SF0">
    <property type="entry name" value="CARBAMOYL DEHYDRATASE HYPE"/>
    <property type="match status" value="1"/>
</dbReference>
<dbReference type="EMBL" id="BARS01028233">
    <property type="protein sequence ID" value="GAG06059.1"/>
    <property type="molecule type" value="Genomic_DNA"/>
</dbReference>
<organism evidence="4">
    <name type="scientific">marine sediment metagenome</name>
    <dbReference type="NCBI Taxonomy" id="412755"/>
    <lineage>
        <taxon>unclassified sequences</taxon>
        <taxon>metagenomes</taxon>
        <taxon>ecological metagenomes</taxon>
    </lineage>
</organism>